<dbReference type="Proteomes" id="UP000183995">
    <property type="component" value="Unassembled WGS sequence"/>
</dbReference>
<keyword evidence="1" id="KW-0472">Membrane</keyword>
<feature type="transmembrane region" description="Helical" evidence="1">
    <location>
        <begin position="169"/>
        <end position="195"/>
    </location>
</feature>
<accession>A0A1M5YXV4</accession>
<sequence>MPENTLISEIEAEYRRIDAKWLKLHFKTSVVLVLTAFFMECLFGVAIYNTGDVRLGFLFYAAKYILAPLSINAVLIALGWWATRSPRLTHTARIYIVSLCPVVLCFIFYSVHSIFYSLYLAFTLPVVLTVVYGNYLLTAVTAVASLAARIISGLFVRWDPDVTHDYGDVFILSDFLASVVILCVFFAVCLVVIYFEKAKNSAGIQKEIERRQLRLKTLTDELTGVGNRTALRTAFESMEKDKSDNPYIFVMIDLDNFKLLNDTWGHDAGDRCLRAFGAILAADVDGAGAFRFGGDEFCILFKSKPLDGVLAICRKIQADYRKGTEELSQNLPLTASFGIALRAPGMTTAQLLKNTDTALYRSKIMKDMIYIYDELSDANLV</sequence>
<feature type="domain" description="GGDEF" evidence="2">
    <location>
        <begin position="245"/>
        <end position="374"/>
    </location>
</feature>
<dbReference type="SUPFAM" id="SSF55073">
    <property type="entry name" value="Nucleotide cyclase"/>
    <property type="match status" value="1"/>
</dbReference>
<dbReference type="GO" id="GO:0052621">
    <property type="term" value="F:diguanylate cyclase activity"/>
    <property type="evidence" value="ECO:0007669"/>
    <property type="project" value="TreeGrafter"/>
</dbReference>
<dbReference type="CDD" id="cd01949">
    <property type="entry name" value="GGDEF"/>
    <property type="match status" value="1"/>
</dbReference>
<dbReference type="SMART" id="SM00267">
    <property type="entry name" value="GGDEF"/>
    <property type="match status" value="1"/>
</dbReference>
<dbReference type="Gene3D" id="3.30.70.270">
    <property type="match status" value="1"/>
</dbReference>
<evidence type="ECO:0000256" key="1">
    <source>
        <dbReference type="SAM" id="Phobius"/>
    </source>
</evidence>
<proteinExistence type="predicted"/>
<dbReference type="GO" id="GO:0005886">
    <property type="term" value="C:plasma membrane"/>
    <property type="evidence" value="ECO:0007669"/>
    <property type="project" value="TreeGrafter"/>
</dbReference>
<dbReference type="InterPro" id="IPR000160">
    <property type="entry name" value="GGDEF_dom"/>
</dbReference>
<dbReference type="AlphaFoldDB" id="A0A1M5YXV4"/>
<dbReference type="InterPro" id="IPR029787">
    <property type="entry name" value="Nucleotide_cyclase"/>
</dbReference>
<dbReference type="PANTHER" id="PTHR45138:SF24">
    <property type="entry name" value="DIGUANYLATE CYCLASE DGCC-RELATED"/>
    <property type="match status" value="1"/>
</dbReference>
<dbReference type="GO" id="GO:0043709">
    <property type="term" value="P:cell adhesion involved in single-species biofilm formation"/>
    <property type="evidence" value="ECO:0007669"/>
    <property type="project" value="TreeGrafter"/>
</dbReference>
<feature type="transmembrane region" description="Helical" evidence="1">
    <location>
        <begin position="57"/>
        <end position="82"/>
    </location>
</feature>
<evidence type="ECO:0000259" key="2">
    <source>
        <dbReference type="PROSITE" id="PS50887"/>
    </source>
</evidence>
<dbReference type="Pfam" id="PF00990">
    <property type="entry name" value="GGDEF"/>
    <property type="match status" value="1"/>
</dbReference>
<gene>
    <name evidence="3" type="ORF">SAMN02745823_02981</name>
</gene>
<keyword evidence="1" id="KW-0812">Transmembrane</keyword>
<name>A0A1M5YXV4_9FIRM</name>
<organism evidence="3 4">
    <name type="scientific">Sporobacter termitidis DSM 10068</name>
    <dbReference type="NCBI Taxonomy" id="1123282"/>
    <lineage>
        <taxon>Bacteria</taxon>
        <taxon>Bacillati</taxon>
        <taxon>Bacillota</taxon>
        <taxon>Clostridia</taxon>
        <taxon>Eubacteriales</taxon>
        <taxon>Oscillospiraceae</taxon>
        <taxon>Sporobacter</taxon>
    </lineage>
</organism>
<reference evidence="3 4" key="1">
    <citation type="submission" date="2016-11" db="EMBL/GenBank/DDBJ databases">
        <authorList>
            <person name="Jaros S."/>
            <person name="Januszkiewicz K."/>
            <person name="Wedrychowicz H."/>
        </authorList>
    </citation>
    <scope>NUCLEOTIDE SEQUENCE [LARGE SCALE GENOMIC DNA]</scope>
    <source>
        <strain evidence="3 4">DSM 10068</strain>
    </source>
</reference>
<dbReference type="InterPro" id="IPR050469">
    <property type="entry name" value="Diguanylate_Cyclase"/>
</dbReference>
<feature type="transmembrane region" description="Helical" evidence="1">
    <location>
        <begin position="135"/>
        <end position="157"/>
    </location>
</feature>
<dbReference type="OrthoDB" id="9804955at2"/>
<evidence type="ECO:0000313" key="3">
    <source>
        <dbReference type="EMBL" id="SHI16861.1"/>
    </source>
</evidence>
<keyword evidence="4" id="KW-1185">Reference proteome</keyword>
<dbReference type="NCBIfam" id="TIGR00254">
    <property type="entry name" value="GGDEF"/>
    <property type="match status" value="1"/>
</dbReference>
<feature type="transmembrane region" description="Helical" evidence="1">
    <location>
        <begin position="30"/>
        <end position="51"/>
    </location>
</feature>
<protein>
    <submittedName>
        <fullName evidence="3">Diguanylate cyclase</fullName>
    </submittedName>
</protein>
<dbReference type="GO" id="GO:1902201">
    <property type="term" value="P:negative regulation of bacterial-type flagellum-dependent cell motility"/>
    <property type="evidence" value="ECO:0007669"/>
    <property type="project" value="TreeGrafter"/>
</dbReference>
<dbReference type="PANTHER" id="PTHR45138">
    <property type="entry name" value="REGULATORY COMPONENTS OF SENSORY TRANSDUCTION SYSTEM"/>
    <property type="match status" value="1"/>
</dbReference>
<keyword evidence="1" id="KW-1133">Transmembrane helix</keyword>
<dbReference type="EMBL" id="FQXV01000011">
    <property type="protein sequence ID" value="SHI16861.1"/>
    <property type="molecule type" value="Genomic_DNA"/>
</dbReference>
<feature type="transmembrane region" description="Helical" evidence="1">
    <location>
        <begin position="94"/>
        <end position="115"/>
    </location>
</feature>
<dbReference type="InterPro" id="IPR043128">
    <property type="entry name" value="Rev_trsase/Diguanyl_cyclase"/>
</dbReference>
<dbReference type="STRING" id="1123282.SAMN02745823_02981"/>
<dbReference type="RefSeq" id="WP_073080591.1">
    <property type="nucleotide sequence ID" value="NZ_FQXV01000011.1"/>
</dbReference>
<evidence type="ECO:0000313" key="4">
    <source>
        <dbReference type="Proteomes" id="UP000183995"/>
    </source>
</evidence>
<dbReference type="PROSITE" id="PS50887">
    <property type="entry name" value="GGDEF"/>
    <property type="match status" value="1"/>
</dbReference>